<dbReference type="Proteomes" id="UP000676336">
    <property type="component" value="Unassembled WGS sequence"/>
</dbReference>
<dbReference type="EMBL" id="CAJOBI010354757">
    <property type="protein sequence ID" value="CAF5223291.1"/>
    <property type="molecule type" value="Genomic_DNA"/>
</dbReference>
<name>A0A8S3JUI5_9BILA</name>
<protein>
    <submittedName>
        <fullName evidence="1">Uncharacterized protein</fullName>
    </submittedName>
</protein>
<accession>A0A8S3JUI5</accession>
<feature type="non-terminal residue" evidence="1">
    <location>
        <position position="111"/>
    </location>
</feature>
<organism evidence="1 2">
    <name type="scientific">Rotaria magnacalcarata</name>
    <dbReference type="NCBI Taxonomy" id="392030"/>
    <lineage>
        <taxon>Eukaryota</taxon>
        <taxon>Metazoa</taxon>
        <taxon>Spiralia</taxon>
        <taxon>Gnathifera</taxon>
        <taxon>Rotifera</taxon>
        <taxon>Eurotatoria</taxon>
        <taxon>Bdelloidea</taxon>
        <taxon>Philodinida</taxon>
        <taxon>Philodinidae</taxon>
        <taxon>Rotaria</taxon>
    </lineage>
</organism>
<gene>
    <name evidence="1" type="ORF">SMN809_LOCUS83251</name>
</gene>
<sequence>MYEQLQSIVHRPAKLLSKLNWLAIIRPDWFDVDYQMRSQVQTFLTLGNIVSTQQNSFPIDKLVTFVIENFELDTYGSDMAHMIMENERWDLIHLFAKYEHDWSFFNNQSGK</sequence>
<comment type="caution">
    <text evidence="1">The sequence shown here is derived from an EMBL/GenBank/DDBJ whole genome shotgun (WGS) entry which is preliminary data.</text>
</comment>
<proteinExistence type="predicted"/>
<evidence type="ECO:0000313" key="2">
    <source>
        <dbReference type="Proteomes" id="UP000676336"/>
    </source>
</evidence>
<dbReference type="AlphaFoldDB" id="A0A8S3JUI5"/>
<evidence type="ECO:0000313" key="1">
    <source>
        <dbReference type="EMBL" id="CAF5223291.1"/>
    </source>
</evidence>
<reference evidence="1" key="1">
    <citation type="submission" date="2021-02" db="EMBL/GenBank/DDBJ databases">
        <authorList>
            <person name="Nowell W R."/>
        </authorList>
    </citation>
    <scope>NUCLEOTIDE SEQUENCE</scope>
</reference>